<evidence type="ECO:0000256" key="3">
    <source>
        <dbReference type="ARBA" id="ARBA00022723"/>
    </source>
</evidence>
<dbReference type="InterPro" id="IPR007197">
    <property type="entry name" value="rSAM"/>
</dbReference>
<dbReference type="InterPro" id="IPR024924">
    <property type="entry name" value="7-CO-7-deazaguanine_synth-like"/>
</dbReference>
<comment type="caution">
    <text evidence="10">The sequence shown here is derived from an EMBL/GenBank/DDBJ whole genome shotgun (WGS) entry which is preliminary data.</text>
</comment>
<dbReference type="GO" id="GO:0000287">
    <property type="term" value="F:magnesium ion binding"/>
    <property type="evidence" value="ECO:0007669"/>
    <property type="project" value="UniProtKB-UniRule"/>
</dbReference>
<dbReference type="Gene3D" id="3.20.20.70">
    <property type="entry name" value="Aldolase class I"/>
    <property type="match status" value="1"/>
</dbReference>
<evidence type="ECO:0000256" key="4">
    <source>
        <dbReference type="ARBA" id="ARBA00022842"/>
    </source>
</evidence>
<dbReference type="HAMAP" id="MF_00917">
    <property type="entry name" value="QueE"/>
    <property type="match status" value="1"/>
</dbReference>
<dbReference type="AlphaFoldDB" id="A0A9D1V049"/>
<feature type="binding site" evidence="8">
    <location>
        <begin position="155"/>
        <end position="157"/>
    </location>
    <ligand>
        <name>S-adenosyl-L-methionine</name>
        <dbReference type="ChEBI" id="CHEBI:59789"/>
    </ligand>
</feature>
<evidence type="ECO:0000256" key="1">
    <source>
        <dbReference type="ARBA" id="ARBA00022485"/>
    </source>
</evidence>
<protein>
    <recommendedName>
        <fullName evidence="8">7-carboxy-7-deazaguanine synthase</fullName>
        <shortName evidence="8">CDG synthase</shortName>
        <ecNumber evidence="8">4.3.99.3</ecNumber>
    </recommendedName>
    <alternativeName>
        <fullName evidence="8">Queuosine biosynthesis protein QueE</fullName>
    </alternativeName>
</protein>
<keyword evidence="2 8" id="KW-0949">S-adenosyl-L-methionine</keyword>
<feature type="binding site" evidence="8">
    <location>
        <position position="57"/>
    </location>
    <ligand>
        <name>[4Fe-4S] cluster</name>
        <dbReference type="ChEBI" id="CHEBI:49883"/>
        <note>4Fe-4S-S-AdoMet</note>
    </ligand>
</feature>
<dbReference type="EMBL" id="DXFT01000105">
    <property type="protein sequence ID" value="HIX03574.1"/>
    <property type="molecule type" value="Genomic_DNA"/>
</dbReference>
<keyword evidence="8" id="KW-0671">Queuosine biosynthesis</keyword>
<evidence type="ECO:0000313" key="10">
    <source>
        <dbReference type="EMBL" id="HIX03574.1"/>
    </source>
</evidence>
<dbReference type="InterPro" id="IPR013785">
    <property type="entry name" value="Aldolase_TIM"/>
</dbReference>
<dbReference type="Proteomes" id="UP000824202">
    <property type="component" value="Unassembled WGS sequence"/>
</dbReference>
<dbReference type="PANTHER" id="PTHR42836:SF1">
    <property type="entry name" value="7-CARBOXY-7-DEAZAGUANINE SYNTHASE"/>
    <property type="match status" value="1"/>
</dbReference>
<comment type="similarity">
    <text evidence="8">Belongs to the radical SAM superfamily. 7-carboxy-7-deazaguanine synthase family.</text>
</comment>
<dbReference type="InterPro" id="IPR058240">
    <property type="entry name" value="rSAM_sf"/>
</dbReference>
<dbReference type="GO" id="GO:0051539">
    <property type="term" value="F:4 iron, 4 sulfur cluster binding"/>
    <property type="evidence" value="ECO:0007669"/>
    <property type="project" value="UniProtKB-UniRule"/>
</dbReference>
<keyword evidence="7 8" id="KW-0456">Lyase</keyword>
<dbReference type="CDD" id="cd01335">
    <property type="entry name" value="Radical_SAM"/>
    <property type="match status" value="1"/>
</dbReference>
<keyword evidence="3 8" id="KW-0479">Metal-binding</keyword>
<evidence type="ECO:0000313" key="11">
    <source>
        <dbReference type="Proteomes" id="UP000824202"/>
    </source>
</evidence>
<dbReference type="EC" id="4.3.99.3" evidence="8"/>
<comment type="cofactor">
    <cofactor evidence="8">
        <name>S-adenosyl-L-methionine</name>
        <dbReference type="ChEBI" id="CHEBI:59789"/>
    </cofactor>
    <text evidence="8">Binds 1 S-adenosyl-L-methionine per subunit.</text>
</comment>
<evidence type="ECO:0000256" key="7">
    <source>
        <dbReference type="ARBA" id="ARBA00023239"/>
    </source>
</evidence>
<keyword evidence="6 8" id="KW-0411">Iron-sulfur</keyword>
<dbReference type="PANTHER" id="PTHR42836">
    <property type="entry name" value="7-CARBOXY-7-DEAZAGUANINE SYNTHASE"/>
    <property type="match status" value="1"/>
</dbReference>
<organism evidence="10 11">
    <name type="scientific">Candidatus Odoribacter faecigallinarum</name>
    <dbReference type="NCBI Taxonomy" id="2838706"/>
    <lineage>
        <taxon>Bacteria</taxon>
        <taxon>Pseudomonadati</taxon>
        <taxon>Bacteroidota</taxon>
        <taxon>Bacteroidia</taxon>
        <taxon>Bacteroidales</taxon>
        <taxon>Odoribacteraceae</taxon>
        <taxon>Odoribacter</taxon>
    </lineage>
</organism>
<dbReference type="SUPFAM" id="SSF102114">
    <property type="entry name" value="Radical SAM enzymes"/>
    <property type="match status" value="1"/>
</dbReference>
<feature type="binding site" evidence="8">
    <location>
        <position position="53"/>
    </location>
    <ligand>
        <name>[4Fe-4S] cluster</name>
        <dbReference type="ChEBI" id="CHEBI:49883"/>
        <note>4Fe-4S-S-AdoMet</note>
    </ligand>
</feature>
<dbReference type="GO" id="GO:1904047">
    <property type="term" value="F:S-adenosyl-L-methionine binding"/>
    <property type="evidence" value="ECO:0007669"/>
    <property type="project" value="UniProtKB-UniRule"/>
</dbReference>
<keyword evidence="1 8" id="KW-0004">4Fe-4S</keyword>
<reference evidence="10" key="1">
    <citation type="journal article" date="2021" name="PeerJ">
        <title>Extensive microbial diversity within the chicken gut microbiome revealed by metagenomics and culture.</title>
        <authorList>
            <person name="Gilroy R."/>
            <person name="Ravi A."/>
            <person name="Getino M."/>
            <person name="Pursley I."/>
            <person name="Horton D.L."/>
            <person name="Alikhan N.F."/>
            <person name="Baker D."/>
            <person name="Gharbi K."/>
            <person name="Hall N."/>
            <person name="Watson M."/>
            <person name="Adriaenssens E.M."/>
            <person name="Foster-Nyarko E."/>
            <person name="Jarju S."/>
            <person name="Secka A."/>
            <person name="Antonio M."/>
            <person name="Oren A."/>
            <person name="Chaudhuri R.R."/>
            <person name="La Ragione R."/>
            <person name="Hildebrand F."/>
            <person name="Pallen M.J."/>
        </authorList>
    </citation>
    <scope>NUCLEOTIDE SEQUENCE</scope>
    <source>
        <strain evidence="10">23274</strain>
    </source>
</reference>
<feature type="binding site" evidence="8">
    <location>
        <position position="106"/>
    </location>
    <ligand>
        <name>substrate</name>
    </ligand>
</feature>
<sequence>MLLAKDGIFPITRDSTGRLKPHLPASGFHFPGTIQGEGKLCGVPSLFIRLAGCNLHCQWRTKDGNISSCDTAYASFRLEGTQSATVEEICQTLMHNRAHIRHVVITGGEPFLQAMELRALCRQVKEELHFHVTVESNATLFDPEAAQYIDLFSLSPKLPSSQAGKQVLHPATIQQFIDIARDKGKDFQLKFVYSCEQDIADIENLLKQLRHWQNEDVLLMPLGGNWEDMRLHCLKTLEHCIQKGWRYCDRLHLSLFGEKAGV</sequence>
<keyword evidence="5 8" id="KW-0408">Iron</keyword>
<comment type="pathway">
    <text evidence="8">Purine metabolism; 7-cyano-7-deazaguanine biosynthesis.</text>
</comment>
<comment type="cofactor">
    <cofactor evidence="8">
        <name>Mg(2+)</name>
        <dbReference type="ChEBI" id="CHEBI:18420"/>
    </cofactor>
</comment>
<comment type="caution">
    <text evidence="8">Lacks conserved residue(s) required for the propagation of feature annotation.</text>
</comment>
<evidence type="ECO:0000256" key="8">
    <source>
        <dbReference type="HAMAP-Rule" id="MF_00917"/>
    </source>
</evidence>
<feature type="binding site" evidence="8">
    <location>
        <position position="108"/>
    </location>
    <ligand>
        <name>S-adenosyl-L-methionine</name>
        <dbReference type="ChEBI" id="CHEBI:59789"/>
    </ligand>
</feature>
<evidence type="ECO:0000259" key="9">
    <source>
        <dbReference type="PROSITE" id="PS51918"/>
    </source>
</evidence>
<evidence type="ECO:0000256" key="2">
    <source>
        <dbReference type="ARBA" id="ARBA00022691"/>
    </source>
</evidence>
<evidence type="ECO:0000256" key="5">
    <source>
        <dbReference type="ARBA" id="ARBA00023004"/>
    </source>
</evidence>
<feature type="binding site" evidence="8">
    <location>
        <position position="69"/>
    </location>
    <ligand>
        <name>[4Fe-4S] cluster</name>
        <dbReference type="ChEBI" id="CHEBI:49883"/>
        <note>4Fe-4S-S-AdoMet</note>
    </ligand>
</feature>
<accession>A0A9D1V049</accession>
<dbReference type="GO" id="GO:0008616">
    <property type="term" value="P:tRNA queuosine(34) biosynthetic process"/>
    <property type="evidence" value="ECO:0007669"/>
    <property type="project" value="UniProtKB-UniRule"/>
</dbReference>
<feature type="binding site" evidence="8">
    <location>
        <position position="49"/>
    </location>
    <ligand>
        <name>substrate</name>
    </ligand>
</feature>
<comment type="catalytic activity">
    <reaction evidence="8">
        <text>6-carboxy-5,6,7,8-tetrahydropterin + H(+) = 7-carboxy-7-carbaguanine + NH4(+)</text>
        <dbReference type="Rhea" id="RHEA:27974"/>
        <dbReference type="ChEBI" id="CHEBI:15378"/>
        <dbReference type="ChEBI" id="CHEBI:28938"/>
        <dbReference type="ChEBI" id="CHEBI:61032"/>
        <dbReference type="ChEBI" id="CHEBI:61036"/>
        <dbReference type="EC" id="4.3.99.3"/>
    </reaction>
</comment>
<keyword evidence="4 8" id="KW-0460">Magnesium</keyword>
<dbReference type="Pfam" id="PF13353">
    <property type="entry name" value="Fer4_12"/>
    <property type="match status" value="1"/>
</dbReference>
<comment type="function">
    <text evidence="8">Catalyzes the complex heterocyclic radical-mediated conversion of 6-carboxy-5,6,7,8-tetrahydropterin (CPH4) to 7-carboxy-7-deazaguanine (CDG), a step common to the biosynthetic pathways of all 7-deazapurine-containing compounds.</text>
</comment>
<comment type="subunit">
    <text evidence="8">Homodimer.</text>
</comment>
<dbReference type="PROSITE" id="PS51918">
    <property type="entry name" value="RADICAL_SAM"/>
    <property type="match status" value="1"/>
</dbReference>
<feature type="binding site" evidence="8">
    <location>
        <begin position="34"/>
        <end position="36"/>
    </location>
    <ligand>
        <name>substrate</name>
    </ligand>
</feature>
<feature type="domain" description="Radical SAM core" evidence="9">
    <location>
        <begin position="40"/>
        <end position="258"/>
    </location>
</feature>
<gene>
    <name evidence="8" type="primary">queE</name>
    <name evidence="10" type="ORF">H9863_05605</name>
</gene>
<name>A0A9D1V049_9BACT</name>
<dbReference type="PIRSF" id="PIRSF000370">
    <property type="entry name" value="QueE"/>
    <property type="match status" value="1"/>
</dbReference>
<evidence type="ECO:0000256" key="6">
    <source>
        <dbReference type="ARBA" id="ARBA00023014"/>
    </source>
</evidence>
<reference evidence="10" key="2">
    <citation type="submission" date="2021-04" db="EMBL/GenBank/DDBJ databases">
        <authorList>
            <person name="Gilroy R."/>
        </authorList>
    </citation>
    <scope>NUCLEOTIDE SEQUENCE</scope>
    <source>
        <strain evidence="10">23274</strain>
    </source>
</reference>
<proteinExistence type="inferred from homology"/>
<comment type="cofactor">
    <cofactor evidence="8">
        <name>[4Fe-4S] cluster</name>
        <dbReference type="ChEBI" id="CHEBI:49883"/>
    </cofactor>
    <text evidence="8">Binds 1 [4Fe-4S] cluster. The cluster is coordinated with 3 cysteines and an exchangeable S-adenosyl-L-methionine.</text>
</comment>
<feature type="binding site" evidence="8">
    <location>
        <position position="71"/>
    </location>
    <ligand>
        <name>Mg(2+)</name>
        <dbReference type="ChEBI" id="CHEBI:18420"/>
    </ligand>
</feature>
<dbReference type="GO" id="GO:0016840">
    <property type="term" value="F:carbon-nitrogen lyase activity"/>
    <property type="evidence" value="ECO:0007669"/>
    <property type="project" value="UniProtKB-UniRule"/>
</dbReference>